<feature type="region of interest" description="Disordered" evidence="3">
    <location>
        <begin position="419"/>
        <end position="449"/>
    </location>
</feature>
<dbReference type="GO" id="GO:0035556">
    <property type="term" value="P:intracellular signal transduction"/>
    <property type="evidence" value="ECO:0007669"/>
    <property type="project" value="TreeGrafter"/>
</dbReference>
<feature type="compositionally biased region" description="Basic and acidic residues" evidence="3">
    <location>
        <begin position="1"/>
        <end position="12"/>
    </location>
</feature>
<feature type="compositionally biased region" description="Polar residues" evidence="3">
    <location>
        <begin position="28"/>
        <end position="37"/>
    </location>
</feature>
<dbReference type="InterPro" id="IPR008271">
    <property type="entry name" value="Ser/Thr_kinase_AS"/>
</dbReference>
<keyword evidence="1" id="KW-0547">Nucleotide-binding</keyword>
<feature type="compositionally biased region" description="Basic and acidic residues" evidence="3">
    <location>
        <begin position="40"/>
        <end position="52"/>
    </location>
</feature>
<reference evidence="5" key="1">
    <citation type="submission" date="2020-11" db="EMBL/GenBank/DDBJ databases">
        <title>Expression of the testis-specific serine/threonine kinases suggests their role in spermiogenesis of bay scallop Argopecten irradians.</title>
        <authorList>
            <person name="Xue X."/>
            <person name="Zhang L."/>
            <person name="Bao Z."/>
        </authorList>
    </citation>
    <scope>NUCLEOTIDE SEQUENCE</scope>
</reference>
<evidence type="ECO:0000313" key="5">
    <source>
        <dbReference type="EMBL" id="QSV12639.1"/>
    </source>
</evidence>
<dbReference type="Pfam" id="PF00069">
    <property type="entry name" value="Pkinase"/>
    <property type="match status" value="1"/>
</dbReference>
<organism evidence="5">
    <name type="scientific">Argopecten irradians</name>
    <name type="common">Bay scallop</name>
    <name type="synonym">Aequipecten irradians</name>
    <dbReference type="NCBI Taxonomy" id="31199"/>
    <lineage>
        <taxon>Eukaryota</taxon>
        <taxon>Metazoa</taxon>
        <taxon>Spiralia</taxon>
        <taxon>Lophotrochozoa</taxon>
        <taxon>Mollusca</taxon>
        <taxon>Bivalvia</taxon>
        <taxon>Autobranchia</taxon>
        <taxon>Pteriomorphia</taxon>
        <taxon>Pectinida</taxon>
        <taxon>Pectinoidea</taxon>
        <taxon>Pectinidae</taxon>
        <taxon>Argopecten</taxon>
    </lineage>
</organism>
<dbReference type="GO" id="GO:0000226">
    <property type="term" value="P:microtubule cytoskeleton organization"/>
    <property type="evidence" value="ECO:0007669"/>
    <property type="project" value="TreeGrafter"/>
</dbReference>
<evidence type="ECO:0000256" key="1">
    <source>
        <dbReference type="ARBA" id="ARBA00022741"/>
    </source>
</evidence>
<dbReference type="InterPro" id="IPR000719">
    <property type="entry name" value="Prot_kinase_dom"/>
</dbReference>
<dbReference type="AlphaFoldDB" id="A0A8A2FAA5"/>
<dbReference type="SMART" id="SM00220">
    <property type="entry name" value="S_TKc"/>
    <property type="match status" value="1"/>
</dbReference>
<dbReference type="PROSITE" id="PS00108">
    <property type="entry name" value="PROTEIN_KINASE_ST"/>
    <property type="match status" value="1"/>
</dbReference>
<dbReference type="GO" id="GO:0005524">
    <property type="term" value="F:ATP binding"/>
    <property type="evidence" value="ECO:0007669"/>
    <property type="project" value="UniProtKB-KW"/>
</dbReference>
<dbReference type="Gene3D" id="1.10.510.10">
    <property type="entry name" value="Transferase(Phosphotransferase) domain 1"/>
    <property type="match status" value="1"/>
</dbReference>
<feature type="region of interest" description="Disordered" evidence="3">
    <location>
        <begin position="503"/>
        <end position="537"/>
    </location>
</feature>
<feature type="region of interest" description="Disordered" evidence="3">
    <location>
        <begin position="554"/>
        <end position="575"/>
    </location>
</feature>
<feature type="compositionally biased region" description="Polar residues" evidence="3">
    <location>
        <begin position="503"/>
        <end position="518"/>
    </location>
</feature>
<dbReference type="FunFam" id="1.10.510.10:FF:000571">
    <property type="entry name" value="Maternal embryonic leucine zipper kinase"/>
    <property type="match status" value="1"/>
</dbReference>
<evidence type="ECO:0000259" key="4">
    <source>
        <dbReference type="PROSITE" id="PS50011"/>
    </source>
</evidence>
<sequence length="731" mass="82416">MKDATVRGYAEKRHSRPVAYPYKRADPKSQTGTSRSASIFEHKNKSQSDRSTDLVNADCTNHGYRLTGTLGEGAYAKVKKAEVMPSKLARNQTMADIAGESGKLEVAVKIIDKKQVPKDFLMKFMPRELSNHFKNPPHPHIVRLFEHFSTQNHVYMVMDYCCNGDLLDLINKHIGENQKGIGEEPARKVFSQICSAVQHLHSNFIVHRDLKCENILLDNNLDCKITDFGFSCQVRNRDTYLKTSCGSYAYTAPEVIRGKPYDGFRSDIWSLGIILFAMVNGRLPFNDNQLMEMEEEMKMQRLRFERSVSFDCMVLIRKLLQYHPTMRPPLEEVADDPWLTGKKPIPRQVTRPKWINPYKCQKDSSPDIENLRVEQTSVPRRSKPICFKATPKKGHTDPSTRTVTLNKTAGETVTLKSRRCTRPTPKVPLRPNTWPKAAKDKKENNTEVAPSQNTNFRYIAQLVMMNKDNLETSPTPCTGKDGEVCKQMPLWFMYNKLLRDHSQTMSSSGGDTKCTTAIKSGKPEASGKVRVSSGTDSKVKTKTVNQCPSCSISNGMVSTQQKPQVGSTVNTDNKRRGLPFRLHSKRPVTNKMRSGTNKYPVEGSKKQMTPKSANFVLGRTKDTTATASPGISKSAVTSSCNAKEKPRIPRATEVTPQGEGLRIKAKPKFKFGEEISKLTAQSEPQPLPPLMGQTVKHHETANDRSYHGNRRMPFCPRVKKHRQRVIVHSCT</sequence>
<dbReference type="SUPFAM" id="SSF56112">
    <property type="entry name" value="Protein kinase-like (PK-like)"/>
    <property type="match status" value="1"/>
</dbReference>
<keyword evidence="2" id="KW-0067">ATP-binding</keyword>
<dbReference type="PROSITE" id="PS50011">
    <property type="entry name" value="PROTEIN_KINASE_DOM"/>
    <property type="match status" value="1"/>
</dbReference>
<dbReference type="PANTHER" id="PTHR24346:SF84">
    <property type="entry name" value="TESTIS SPECIFIC SERINE KINASE 5"/>
    <property type="match status" value="1"/>
</dbReference>
<evidence type="ECO:0000256" key="3">
    <source>
        <dbReference type="SAM" id="MobiDB-lite"/>
    </source>
</evidence>
<keyword evidence="5" id="KW-0418">Kinase</keyword>
<name>A0A8A2FAA5_ARGIR</name>
<feature type="compositionally biased region" description="Polar residues" evidence="3">
    <location>
        <begin position="554"/>
        <end position="571"/>
    </location>
</feature>
<feature type="region of interest" description="Disordered" evidence="3">
    <location>
        <begin position="1"/>
        <end position="53"/>
    </location>
</feature>
<dbReference type="GO" id="GO:0050321">
    <property type="term" value="F:tau-protein kinase activity"/>
    <property type="evidence" value="ECO:0007669"/>
    <property type="project" value="TreeGrafter"/>
</dbReference>
<proteinExistence type="evidence at transcript level"/>
<dbReference type="EMBL" id="MW273897">
    <property type="protein sequence ID" value="QSV12639.1"/>
    <property type="molecule type" value="mRNA"/>
</dbReference>
<evidence type="ECO:0000256" key="2">
    <source>
        <dbReference type="ARBA" id="ARBA00022840"/>
    </source>
</evidence>
<gene>
    <name evidence="5" type="primary">Tssk5</name>
</gene>
<feature type="domain" description="Protein kinase" evidence="4">
    <location>
        <begin position="64"/>
        <end position="339"/>
    </location>
</feature>
<accession>A0A8A2FAA5</accession>
<protein>
    <submittedName>
        <fullName evidence="5">Testis-specific serine/threonine-protein kinase 5</fullName>
    </submittedName>
</protein>
<keyword evidence="5" id="KW-0808">Transferase</keyword>
<dbReference type="PANTHER" id="PTHR24346">
    <property type="entry name" value="MAP/MICROTUBULE AFFINITY-REGULATING KINASE"/>
    <property type="match status" value="1"/>
</dbReference>
<dbReference type="InterPro" id="IPR011009">
    <property type="entry name" value="Kinase-like_dom_sf"/>
</dbReference>
<dbReference type="GO" id="GO:0005737">
    <property type="term" value="C:cytoplasm"/>
    <property type="evidence" value="ECO:0007669"/>
    <property type="project" value="TreeGrafter"/>
</dbReference>